<evidence type="ECO:0000313" key="3">
    <source>
        <dbReference type="Proteomes" id="UP000198748"/>
    </source>
</evidence>
<feature type="domain" description="Outer membrane protein beta-barrel" evidence="1">
    <location>
        <begin position="29"/>
        <end position="218"/>
    </location>
</feature>
<dbReference type="InterPro" id="IPR025665">
    <property type="entry name" value="Beta-barrel_OMP_2"/>
</dbReference>
<dbReference type="Pfam" id="PF13568">
    <property type="entry name" value="OMP_b-brl_2"/>
    <property type="match status" value="1"/>
</dbReference>
<accession>A0A1G7TNR1</accession>
<keyword evidence="3" id="KW-1185">Reference proteome</keyword>
<reference evidence="3" key="1">
    <citation type="submission" date="2016-10" db="EMBL/GenBank/DDBJ databases">
        <authorList>
            <person name="Varghese N."/>
            <person name="Submissions S."/>
        </authorList>
    </citation>
    <scope>NUCLEOTIDE SEQUENCE [LARGE SCALE GENOMIC DNA]</scope>
    <source>
        <strain evidence="3">DSM 25329</strain>
    </source>
</reference>
<name>A0A1G7TNR1_9BACT</name>
<dbReference type="STRING" id="659014.SAMN04487996_1189"/>
<dbReference type="AlphaFoldDB" id="A0A1G7TNR1"/>
<organism evidence="2 3">
    <name type="scientific">Dyadobacter soli</name>
    <dbReference type="NCBI Taxonomy" id="659014"/>
    <lineage>
        <taxon>Bacteria</taxon>
        <taxon>Pseudomonadati</taxon>
        <taxon>Bacteroidota</taxon>
        <taxon>Cytophagia</taxon>
        <taxon>Cytophagales</taxon>
        <taxon>Spirosomataceae</taxon>
        <taxon>Dyadobacter</taxon>
    </lineage>
</organism>
<sequence length="244" mass="28088">MHITYLRDLFNLRRTQVIIGILALLMAAQEARSQGIGYRRKHLEYYDDKPIHYGILFAVPFTRFNIKHSNDFVPKDSAYAIQSPTNGAFRMGFTINAYLNEHFDLRTTPAVSLYERHVKFSYPNGTDRTEKRESTWIEVPLLLKYKSLRRVNSRMYMIAGVTLGIETNVKRNRGGGVGALNTKSSDFSIDYGIGYEQFFEFFKFAPELRFSHGLTNMLVPGTNSVANGISRMRTHTVTLYLNFE</sequence>
<gene>
    <name evidence="2" type="ORF">SAMN04487996_1189</name>
</gene>
<protein>
    <submittedName>
        <fullName evidence="2">Probable protein-translocating porin PorT</fullName>
    </submittedName>
</protein>
<evidence type="ECO:0000259" key="1">
    <source>
        <dbReference type="Pfam" id="PF13568"/>
    </source>
</evidence>
<dbReference type="EMBL" id="FNAN01000018">
    <property type="protein sequence ID" value="SDG36967.1"/>
    <property type="molecule type" value="Genomic_DNA"/>
</dbReference>
<proteinExistence type="predicted"/>
<evidence type="ECO:0000313" key="2">
    <source>
        <dbReference type="EMBL" id="SDG36967.1"/>
    </source>
</evidence>
<dbReference type="Proteomes" id="UP000198748">
    <property type="component" value="Unassembled WGS sequence"/>
</dbReference>